<sequence>MISCTDCTRTFGSPAARKQHVTRVHRLYHCPMCARRPFTEGGLGDHVKEKHGKRFWRYLFFCQGCGFCTLHEGNFNDHYRTSTAHKSCATCDEPYVDRPIEGARISYARYDASLRQCNECKRCTLSYRRAALMEAAAATARAGTSEVPVAVDEYLTNVVDDLETTVGGENC</sequence>
<dbReference type="HOGENOM" id="CLU_1636004_0_0_1"/>
<dbReference type="InterPro" id="IPR013087">
    <property type="entry name" value="Znf_C2H2_type"/>
</dbReference>
<proteinExistence type="predicted"/>
<reference evidence="2 3" key="1">
    <citation type="journal article" date="2014" name="PLoS Genet.">
        <title>Analysis of the Phlebiopsis gigantea genome, transcriptome and secretome provides insight into its pioneer colonization strategies of wood.</title>
        <authorList>
            <person name="Hori C."/>
            <person name="Ishida T."/>
            <person name="Igarashi K."/>
            <person name="Samejima M."/>
            <person name="Suzuki H."/>
            <person name="Master E."/>
            <person name="Ferreira P."/>
            <person name="Ruiz-Duenas F.J."/>
            <person name="Held B."/>
            <person name="Canessa P."/>
            <person name="Larrondo L.F."/>
            <person name="Schmoll M."/>
            <person name="Druzhinina I.S."/>
            <person name="Kubicek C.P."/>
            <person name="Gaskell J.A."/>
            <person name="Kersten P."/>
            <person name="St John F."/>
            <person name="Glasner J."/>
            <person name="Sabat G."/>
            <person name="Splinter BonDurant S."/>
            <person name="Syed K."/>
            <person name="Yadav J."/>
            <person name="Mgbeahuruike A.C."/>
            <person name="Kovalchuk A."/>
            <person name="Asiegbu F.O."/>
            <person name="Lackner G."/>
            <person name="Hoffmeister D."/>
            <person name="Rencoret J."/>
            <person name="Gutierrez A."/>
            <person name="Sun H."/>
            <person name="Lindquist E."/>
            <person name="Barry K."/>
            <person name="Riley R."/>
            <person name="Grigoriev I.V."/>
            <person name="Henrissat B."/>
            <person name="Kues U."/>
            <person name="Berka R.M."/>
            <person name="Martinez A.T."/>
            <person name="Covert S.F."/>
            <person name="Blanchette R.A."/>
            <person name="Cullen D."/>
        </authorList>
    </citation>
    <scope>NUCLEOTIDE SEQUENCE [LARGE SCALE GENOMIC DNA]</scope>
    <source>
        <strain evidence="2 3">11061_1 CR5-6</strain>
    </source>
</reference>
<keyword evidence="3" id="KW-1185">Reference proteome</keyword>
<dbReference type="AlphaFoldDB" id="A0A0C3S6M7"/>
<name>A0A0C3S6M7_PHLG1</name>
<evidence type="ECO:0000313" key="2">
    <source>
        <dbReference type="EMBL" id="KIP11926.1"/>
    </source>
</evidence>
<gene>
    <name evidence="2" type="ORF">PHLGIDRAFT_419956</name>
</gene>
<organism evidence="2 3">
    <name type="scientific">Phlebiopsis gigantea (strain 11061_1 CR5-6)</name>
    <name type="common">White-rot fungus</name>
    <name type="synonym">Peniophora gigantea</name>
    <dbReference type="NCBI Taxonomy" id="745531"/>
    <lineage>
        <taxon>Eukaryota</taxon>
        <taxon>Fungi</taxon>
        <taxon>Dikarya</taxon>
        <taxon>Basidiomycota</taxon>
        <taxon>Agaricomycotina</taxon>
        <taxon>Agaricomycetes</taxon>
        <taxon>Polyporales</taxon>
        <taxon>Phanerochaetaceae</taxon>
        <taxon>Phlebiopsis</taxon>
    </lineage>
</organism>
<dbReference type="Gene3D" id="3.30.160.60">
    <property type="entry name" value="Classic Zinc Finger"/>
    <property type="match status" value="1"/>
</dbReference>
<dbReference type="SMART" id="SM00355">
    <property type="entry name" value="ZnF_C2H2"/>
    <property type="match status" value="3"/>
</dbReference>
<dbReference type="PROSITE" id="PS00028">
    <property type="entry name" value="ZINC_FINGER_C2H2_1"/>
    <property type="match status" value="1"/>
</dbReference>
<dbReference type="Proteomes" id="UP000053257">
    <property type="component" value="Unassembled WGS sequence"/>
</dbReference>
<dbReference type="OrthoDB" id="8922241at2759"/>
<accession>A0A0C3S6M7</accession>
<protein>
    <recommendedName>
        <fullName evidence="1">C2H2-type domain-containing protein</fullName>
    </recommendedName>
</protein>
<dbReference type="EMBL" id="KN840443">
    <property type="protein sequence ID" value="KIP11926.1"/>
    <property type="molecule type" value="Genomic_DNA"/>
</dbReference>
<feature type="domain" description="C2H2-type" evidence="1">
    <location>
        <begin position="4"/>
        <end position="25"/>
    </location>
</feature>
<evidence type="ECO:0000259" key="1">
    <source>
        <dbReference type="PROSITE" id="PS00028"/>
    </source>
</evidence>
<evidence type="ECO:0000313" key="3">
    <source>
        <dbReference type="Proteomes" id="UP000053257"/>
    </source>
</evidence>